<keyword evidence="17" id="KW-1185">Reference proteome</keyword>
<dbReference type="GO" id="GO:0046872">
    <property type="term" value="F:metal ion binding"/>
    <property type="evidence" value="ECO:0007669"/>
    <property type="project" value="UniProtKB-KW"/>
</dbReference>
<dbReference type="InterPro" id="IPR036397">
    <property type="entry name" value="RNaseH_sf"/>
</dbReference>
<keyword evidence="9" id="KW-0378">Hydrolase</keyword>
<evidence type="ECO:0000256" key="15">
    <source>
        <dbReference type="SAM" id="MobiDB-lite"/>
    </source>
</evidence>
<evidence type="ECO:0000313" key="17">
    <source>
        <dbReference type="Proteomes" id="UP001497482"/>
    </source>
</evidence>
<dbReference type="Proteomes" id="UP001497482">
    <property type="component" value="Chromosome 11"/>
</dbReference>
<name>A0AAV2J5E4_KNICA</name>
<comment type="similarity">
    <text evidence="4">Belongs to the CAF1 family.</text>
</comment>
<keyword evidence="7" id="KW-0540">Nuclease</keyword>
<keyword evidence="13" id="KW-0804">Transcription</keyword>
<keyword evidence="8" id="KW-0479">Metal-binding</keyword>
<sequence>MGAQRGWEPREDGSPERVGAQRGWEPREDGSPERVGAQRGWEPREDGSPERMGAQRGWEPREDGSPERMGAQRGWEPREDGSPERVGAQRGWEPREGGSPERVGAQRGWEPREGGSPERVGAQRGWEPREGPWLMSYCLVVVREDMYSQDSIDLLQNSGLQFKKHEEEGIDTLYFAELLMTSGLVLCENVKWLSFHSGYDFGYLVKLLTDARLPEEEHDFFQILNLFFPAIYDVKYLMKSCKNLKGGLQEVADQLELKRIGRQHQAGSDSLLTGMAFFRMKELFFEDNIDDAKYCGRLYGLGSGTSQTQNGLSTSSQEDKH</sequence>
<protein>
    <recommendedName>
        <fullName evidence="5">poly(A)-specific ribonuclease</fullName>
        <ecNumber evidence="5">3.1.13.4</ecNumber>
    </recommendedName>
</protein>
<dbReference type="GO" id="GO:0005634">
    <property type="term" value="C:nucleus"/>
    <property type="evidence" value="ECO:0007669"/>
    <property type="project" value="UniProtKB-SubCell"/>
</dbReference>
<evidence type="ECO:0000256" key="7">
    <source>
        <dbReference type="ARBA" id="ARBA00022722"/>
    </source>
</evidence>
<evidence type="ECO:0000256" key="12">
    <source>
        <dbReference type="ARBA" id="ARBA00023015"/>
    </source>
</evidence>
<gene>
    <name evidence="16" type="ORF">KC01_LOCUS4660</name>
</gene>
<keyword evidence="10" id="KW-0269">Exonuclease</keyword>
<dbReference type="GO" id="GO:0004535">
    <property type="term" value="F:poly(A)-specific ribonuclease activity"/>
    <property type="evidence" value="ECO:0007669"/>
    <property type="project" value="UniProtKB-EC"/>
</dbReference>
<evidence type="ECO:0000256" key="10">
    <source>
        <dbReference type="ARBA" id="ARBA00022839"/>
    </source>
</evidence>
<dbReference type="Gene3D" id="3.30.420.10">
    <property type="entry name" value="Ribonuclease H-like superfamily/Ribonuclease H"/>
    <property type="match status" value="1"/>
</dbReference>
<comment type="subcellular location">
    <subcellularLocation>
        <location evidence="3">Cytoplasm</location>
    </subcellularLocation>
    <subcellularLocation>
        <location evidence="2">Nucleus</location>
    </subcellularLocation>
</comment>
<dbReference type="GO" id="GO:0005737">
    <property type="term" value="C:cytoplasm"/>
    <property type="evidence" value="ECO:0007669"/>
    <property type="project" value="UniProtKB-SubCell"/>
</dbReference>
<dbReference type="Pfam" id="PF04857">
    <property type="entry name" value="CAF1"/>
    <property type="match status" value="1"/>
</dbReference>
<proteinExistence type="inferred from homology"/>
<evidence type="ECO:0000313" key="16">
    <source>
        <dbReference type="EMBL" id="CAL1572642.1"/>
    </source>
</evidence>
<comment type="catalytic activity">
    <reaction evidence="1">
        <text>Exonucleolytic cleavage of poly(A) to 5'-AMP.</text>
        <dbReference type="EC" id="3.1.13.4"/>
    </reaction>
</comment>
<organism evidence="16 17">
    <name type="scientific">Knipowitschia caucasica</name>
    <name type="common">Caucasian dwarf goby</name>
    <name type="synonym">Pomatoschistus caucasicus</name>
    <dbReference type="NCBI Taxonomy" id="637954"/>
    <lineage>
        <taxon>Eukaryota</taxon>
        <taxon>Metazoa</taxon>
        <taxon>Chordata</taxon>
        <taxon>Craniata</taxon>
        <taxon>Vertebrata</taxon>
        <taxon>Euteleostomi</taxon>
        <taxon>Actinopterygii</taxon>
        <taxon>Neopterygii</taxon>
        <taxon>Teleostei</taxon>
        <taxon>Neoteleostei</taxon>
        <taxon>Acanthomorphata</taxon>
        <taxon>Gobiaria</taxon>
        <taxon>Gobiiformes</taxon>
        <taxon>Gobioidei</taxon>
        <taxon>Gobiidae</taxon>
        <taxon>Gobiinae</taxon>
        <taxon>Knipowitschia</taxon>
    </lineage>
</organism>
<dbReference type="InterPro" id="IPR012337">
    <property type="entry name" value="RNaseH-like_sf"/>
</dbReference>
<dbReference type="GO" id="GO:0003723">
    <property type="term" value="F:RNA binding"/>
    <property type="evidence" value="ECO:0007669"/>
    <property type="project" value="UniProtKB-KW"/>
</dbReference>
<dbReference type="AlphaFoldDB" id="A0AAV2J5E4"/>
<feature type="region of interest" description="Disordered" evidence="15">
    <location>
        <begin position="1"/>
        <end position="125"/>
    </location>
</feature>
<dbReference type="GO" id="GO:0030014">
    <property type="term" value="C:CCR4-NOT complex"/>
    <property type="evidence" value="ECO:0007669"/>
    <property type="project" value="InterPro"/>
</dbReference>
<evidence type="ECO:0000256" key="2">
    <source>
        <dbReference type="ARBA" id="ARBA00004123"/>
    </source>
</evidence>
<accession>A0AAV2J5E4</accession>
<dbReference type="InterPro" id="IPR039637">
    <property type="entry name" value="CNOT7/CNOT8/Pop2"/>
</dbReference>
<evidence type="ECO:0000256" key="13">
    <source>
        <dbReference type="ARBA" id="ARBA00023163"/>
    </source>
</evidence>
<dbReference type="EMBL" id="OZ035833">
    <property type="protein sequence ID" value="CAL1572642.1"/>
    <property type="molecule type" value="Genomic_DNA"/>
</dbReference>
<keyword evidence="12" id="KW-0805">Transcription regulation</keyword>
<evidence type="ECO:0000256" key="9">
    <source>
        <dbReference type="ARBA" id="ARBA00022801"/>
    </source>
</evidence>
<dbReference type="EC" id="3.1.13.4" evidence="5"/>
<evidence type="ECO:0000256" key="14">
    <source>
        <dbReference type="ARBA" id="ARBA00023242"/>
    </source>
</evidence>
<dbReference type="InterPro" id="IPR006941">
    <property type="entry name" value="RNase_CAF1"/>
</dbReference>
<reference evidence="16 17" key="1">
    <citation type="submission" date="2024-04" db="EMBL/GenBank/DDBJ databases">
        <authorList>
            <person name="Waldvogel A.-M."/>
            <person name="Schoenle A."/>
        </authorList>
    </citation>
    <scope>NUCLEOTIDE SEQUENCE [LARGE SCALE GENOMIC DNA]</scope>
</reference>
<evidence type="ECO:0000256" key="6">
    <source>
        <dbReference type="ARBA" id="ARBA00022490"/>
    </source>
</evidence>
<dbReference type="PANTHER" id="PTHR10797">
    <property type="entry name" value="CCR4-NOT TRANSCRIPTION COMPLEX SUBUNIT"/>
    <property type="match status" value="1"/>
</dbReference>
<keyword evidence="11" id="KW-0694">RNA-binding</keyword>
<dbReference type="SUPFAM" id="SSF53098">
    <property type="entry name" value="Ribonuclease H-like"/>
    <property type="match status" value="1"/>
</dbReference>
<evidence type="ECO:0000256" key="4">
    <source>
        <dbReference type="ARBA" id="ARBA00008372"/>
    </source>
</evidence>
<evidence type="ECO:0000256" key="5">
    <source>
        <dbReference type="ARBA" id="ARBA00012161"/>
    </source>
</evidence>
<evidence type="ECO:0000256" key="11">
    <source>
        <dbReference type="ARBA" id="ARBA00022884"/>
    </source>
</evidence>
<evidence type="ECO:0000256" key="8">
    <source>
        <dbReference type="ARBA" id="ARBA00022723"/>
    </source>
</evidence>
<evidence type="ECO:0000256" key="1">
    <source>
        <dbReference type="ARBA" id="ARBA00001663"/>
    </source>
</evidence>
<evidence type="ECO:0000256" key="3">
    <source>
        <dbReference type="ARBA" id="ARBA00004496"/>
    </source>
</evidence>
<keyword evidence="6" id="KW-0963">Cytoplasm</keyword>
<keyword evidence="14" id="KW-0539">Nucleus</keyword>